<accession>A0A3Q3G2W6</accession>
<reference evidence="12" key="1">
    <citation type="submission" date="2025-08" db="UniProtKB">
        <authorList>
            <consortium name="Ensembl"/>
        </authorList>
    </citation>
    <scope>IDENTIFICATION</scope>
</reference>
<keyword evidence="5 11" id="KW-0735">Signal-anchor</keyword>
<dbReference type="Proteomes" id="UP000261660">
    <property type="component" value="Unplaced"/>
</dbReference>
<dbReference type="InParanoid" id="A0A3Q3G2W6"/>
<dbReference type="Pfam" id="PF03567">
    <property type="entry name" value="Sulfotransfer_2"/>
    <property type="match status" value="1"/>
</dbReference>
<evidence type="ECO:0000256" key="9">
    <source>
        <dbReference type="ARBA" id="ARBA00023180"/>
    </source>
</evidence>
<keyword evidence="6" id="KW-1133">Transmembrane helix</keyword>
<dbReference type="Ensembl" id="ENSLBET00000028753.1">
    <property type="protein sequence ID" value="ENSLBEP00000027441.1"/>
    <property type="gene ID" value="ENSLBEG00000020809.1"/>
</dbReference>
<dbReference type="GO" id="GO:0008146">
    <property type="term" value="F:sulfotransferase activity"/>
    <property type="evidence" value="ECO:0007669"/>
    <property type="project" value="InterPro"/>
</dbReference>
<name>A0A3Q3G2W6_9LABR</name>
<evidence type="ECO:0000256" key="1">
    <source>
        <dbReference type="ARBA" id="ARBA00004323"/>
    </source>
</evidence>
<dbReference type="GeneTree" id="ENSGT00940000159100"/>
<evidence type="ECO:0000256" key="4">
    <source>
        <dbReference type="ARBA" id="ARBA00022692"/>
    </source>
</evidence>
<keyword evidence="9 11" id="KW-0325">Glycoprotein</keyword>
<dbReference type="GO" id="GO:0016051">
    <property type="term" value="P:carbohydrate biosynthetic process"/>
    <property type="evidence" value="ECO:0007669"/>
    <property type="project" value="InterPro"/>
</dbReference>
<dbReference type="InterPro" id="IPR018011">
    <property type="entry name" value="Carb_sulfotrans_8-10"/>
</dbReference>
<dbReference type="GO" id="GO:0000139">
    <property type="term" value="C:Golgi membrane"/>
    <property type="evidence" value="ECO:0007669"/>
    <property type="project" value="UniProtKB-SubCell"/>
</dbReference>
<dbReference type="PANTHER" id="PTHR12137">
    <property type="entry name" value="CARBOHYDRATE SULFOTRANSFERASE"/>
    <property type="match status" value="1"/>
</dbReference>
<dbReference type="InterPro" id="IPR005331">
    <property type="entry name" value="Sulfotransferase"/>
</dbReference>
<reference evidence="12" key="2">
    <citation type="submission" date="2025-09" db="UniProtKB">
        <authorList>
            <consortium name="Ensembl"/>
        </authorList>
    </citation>
    <scope>IDENTIFICATION</scope>
</reference>
<protein>
    <recommendedName>
        <fullName evidence="11">Carbohydrate sulfotransferase</fullName>
        <ecNumber evidence="11">2.8.2.-</ecNumber>
    </recommendedName>
</protein>
<keyword evidence="7 11" id="KW-0333">Golgi apparatus</keyword>
<evidence type="ECO:0000256" key="6">
    <source>
        <dbReference type="ARBA" id="ARBA00022989"/>
    </source>
</evidence>
<keyword evidence="4" id="KW-0812">Transmembrane</keyword>
<dbReference type="AlphaFoldDB" id="A0A3Q3G2W6"/>
<dbReference type="STRING" id="56723.ENSLBEP00000027441"/>
<evidence type="ECO:0000256" key="8">
    <source>
        <dbReference type="ARBA" id="ARBA00023136"/>
    </source>
</evidence>
<evidence type="ECO:0000313" key="12">
    <source>
        <dbReference type="Ensembl" id="ENSLBEP00000027441.1"/>
    </source>
</evidence>
<keyword evidence="13" id="KW-1185">Reference proteome</keyword>
<dbReference type="EC" id="2.8.2.-" evidence="11"/>
<evidence type="ECO:0000256" key="2">
    <source>
        <dbReference type="ARBA" id="ARBA00006339"/>
    </source>
</evidence>
<evidence type="ECO:0000256" key="5">
    <source>
        <dbReference type="ARBA" id="ARBA00022968"/>
    </source>
</evidence>
<keyword evidence="3 11" id="KW-0808">Transferase</keyword>
<evidence type="ECO:0000313" key="13">
    <source>
        <dbReference type="Proteomes" id="UP000261660"/>
    </source>
</evidence>
<organism evidence="12 13">
    <name type="scientific">Labrus bergylta</name>
    <name type="common">ballan wrasse</name>
    <dbReference type="NCBI Taxonomy" id="56723"/>
    <lineage>
        <taxon>Eukaryota</taxon>
        <taxon>Metazoa</taxon>
        <taxon>Chordata</taxon>
        <taxon>Craniata</taxon>
        <taxon>Vertebrata</taxon>
        <taxon>Euteleostomi</taxon>
        <taxon>Actinopterygii</taxon>
        <taxon>Neopterygii</taxon>
        <taxon>Teleostei</taxon>
        <taxon>Neoteleostei</taxon>
        <taxon>Acanthomorphata</taxon>
        <taxon>Eupercaria</taxon>
        <taxon>Labriformes</taxon>
        <taxon>Labridae</taxon>
        <taxon>Labrus</taxon>
    </lineage>
</organism>
<keyword evidence="10 11" id="KW-0119">Carbohydrate metabolism</keyword>
<keyword evidence="8" id="KW-0472">Membrane</keyword>
<comment type="subcellular location">
    <subcellularLocation>
        <location evidence="1 11">Golgi apparatus membrane</location>
        <topology evidence="1 11">Single-pass type II membrane protein</topology>
    </subcellularLocation>
</comment>
<sequence>TCSACISLAVIRGRSGLKPVHPLSEGLWLNTTPLVTERLKNTSAGNSTHTGWEEGLQQLVLKQELRHQVLANICSKYQLGSWDQVVSKTHMSMIHVEDKSRLLYCEVPKVGCSNWKRVLMVLAGRATSVLNIPHVTAHFKNKLRKLEEYGPKGINQRLNTYTKVLFVRDPFERLVSAYRDKFENKNDYYHSLFGRPIISRYRANPSQEALRTGDGVTFREFVHYLLDPQRPVGNDIHWAKMSTLCPPCVIQYDFIGKFENMNSEANFLLRSIGAPQNLSYPDYKDRNPEDERTHSSIMKKYFSQLNATESCLHDVNICVSPCLLIRQFFLTTVTFAALLKCS</sequence>
<dbReference type="GO" id="GO:0030166">
    <property type="term" value="P:proteoglycan biosynthetic process"/>
    <property type="evidence" value="ECO:0007669"/>
    <property type="project" value="TreeGrafter"/>
</dbReference>
<dbReference type="PANTHER" id="PTHR12137:SF7">
    <property type="entry name" value="CARBOHYDRATE SULFOTRANSFERASE 8"/>
    <property type="match status" value="1"/>
</dbReference>
<comment type="similarity">
    <text evidence="2 11">Belongs to the sulfotransferase 2 family.</text>
</comment>
<evidence type="ECO:0000256" key="11">
    <source>
        <dbReference type="RuleBase" id="RU364020"/>
    </source>
</evidence>
<proteinExistence type="inferred from homology"/>
<evidence type="ECO:0000256" key="3">
    <source>
        <dbReference type="ARBA" id="ARBA00022679"/>
    </source>
</evidence>
<evidence type="ECO:0000256" key="10">
    <source>
        <dbReference type="ARBA" id="ARBA00023277"/>
    </source>
</evidence>
<evidence type="ECO:0000256" key="7">
    <source>
        <dbReference type="ARBA" id="ARBA00023034"/>
    </source>
</evidence>